<evidence type="ECO:0000256" key="1">
    <source>
        <dbReference type="SAM" id="MobiDB-lite"/>
    </source>
</evidence>
<name>A0A2K1QIU1_9PEZI</name>
<dbReference type="EMBL" id="NKHZ01000081">
    <property type="protein sequence ID" value="PNS15075.1"/>
    <property type="molecule type" value="Genomic_DNA"/>
</dbReference>
<feature type="region of interest" description="Disordered" evidence="1">
    <location>
        <begin position="1"/>
        <end position="123"/>
    </location>
</feature>
<feature type="compositionally biased region" description="Basic and acidic residues" evidence="1">
    <location>
        <begin position="1"/>
        <end position="10"/>
    </location>
</feature>
<feature type="compositionally biased region" description="Acidic residues" evidence="1">
    <location>
        <begin position="102"/>
        <end position="112"/>
    </location>
</feature>
<feature type="compositionally biased region" description="Acidic residues" evidence="1">
    <location>
        <begin position="237"/>
        <end position="249"/>
    </location>
</feature>
<organism evidence="2 3">
    <name type="scientific">Sphaceloma murrayae</name>
    <dbReference type="NCBI Taxonomy" id="2082308"/>
    <lineage>
        <taxon>Eukaryota</taxon>
        <taxon>Fungi</taxon>
        <taxon>Dikarya</taxon>
        <taxon>Ascomycota</taxon>
        <taxon>Pezizomycotina</taxon>
        <taxon>Dothideomycetes</taxon>
        <taxon>Dothideomycetidae</taxon>
        <taxon>Myriangiales</taxon>
        <taxon>Elsinoaceae</taxon>
        <taxon>Sphaceloma</taxon>
    </lineage>
</organism>
<feature type="region of interest" description="Disordered" evidence="1">
    <location>
        <begin position="144"/>
        <end position="290"/>
    </location>
</feature>
<keyword evidence="3" id="KW-1185">Reference proteome</keyword>
<evidence type="ECO:0000313" key="3">
    <source>
        <dbReference type="Proteomes" id="UP000243797"/>
    </source>
</evidence>
<feature type="compositionally biased region" description="Polar residues" evidence="1">
    <location>
        <begin position="87"/>
        <end position="98"/>
    </location>
</feature>
<feature type="compositionally biased region" description="Polar residues" evidence="1">
    <location>
        <begin position="270"/>
        <end position="280"/>
    </location>
</feature>
<feature type="compositionally biased region" description="Polar residues" evidence="1">
    <location>
        <begin position="35"/>
        <end position="59"/>
    </location>
</feature>
<sequence>MSRSSEDKVYRAGLRYQQKHLPATRKRTRLASAQAKLTKQDSQSTLTQLDFGTPSSSFATAPEEDISDDEHVETRKPKRQKRESSSKGRQTTLTQMLSSFEEYQEGDEDVPLDPEQSVRETQIPLQVTNFPVFPTALAHTEDTGADSIDLVKESPSTGNSKANPRASPHANSTPIRHSGKRQINEIVSSVTPQSSIDTGRSIRVRSRNDRSPLKDRSTNIPSSPVAGSLPRDSDPPGCEEPESSDDDDTLAGSRPMSPIVFRKPLRPAKQPNTQAATKNIGTKRTRSFVQDSQADELGESLGDYQMVESTYIPGTEMPQRGFTQLDSSSSYLTMPNSICDPVGSALDRDAARFGQTQRSELPLAVESPKMFSEGPRTKNGEDGTLDLGPDVRVETRDYAYEINSPKKRSSETIDLTSDVPSPQPGTPTSTAVTPLRQRREVLRLTPAKAAVQSPSQPRPSQATTVDGTQSAPPSPSRIPQTYMPRSSPPPLEHVASTDPVVARSSPPYLPLPSSDSPSATPRKSRQARHSSFSPYTLASTYHRSSPPAVQEIADSQMDEEAELGMREQRKWLKRVQEVLPDSLLDYTLPVAPPWTSSPPVMEVIEDDNEDADRKYQPDGDGQDLAIDQDLVENQVEAVDGTPDRVSRKRFSQEEEIMIYGGSSSPAAIPEKDYSLVPPGSGWRSSSGKGL</sequence>
<feature type="compositionally biased region" description="Polar residues" evidence="1">
    <location>
        <begin position="529"/>
        <end position="543"/>
    </location>
</feature>
<comment type="caution">
    <text evidence="2">The sequence shown here is derived from an EMBL/GenBank/DDBJ whole genome shotgun (WGS) entry which is preliminary data.</text>
</comment>
<gene>
    <name evidence="2" type="ORF">CAC42_2304</name>
</gene>
<feature type="compositionally biased region" description="Polar residues" evidence="1">
    <location>
        <begin position="185"/>
        <end position="198"/>
    </location>
</feature>
<feature type="region of interest" description="Disordered" evidence="1">
    <location>
        <begin position="353"/>
        <end position="548"/>
    </location>
</feature>
<feature type="compositionally biased region" description="Acidic residues" evidence="1">
    <location>
        <begin position="62"/>
        <end position="71"/>
    </location>
</feature>
<accession>A0A2K1QIU1</accession>
<feature type="compositionally biased region" description="Polar residues" evidence="1">
    <location>
        <begin position="452"/>
        <end position="471"/>
    </location>
</feature>
<proteinExistence type="predicted"/>
<evidence type="ECO:0000313" key="2">
    <source>
        <dbReference type="EMBL" id="PNS15075.1"/>
    </source>
</evidence>
<feature type="region of interest" description="Disordered" evidence="1">
    <location>
        <begin position="660"/>
        <end position="690"/>
    </location>
</feature>
<feature type="compositionally biased region" description="Basic and acidic residues" evidence="1">
    <location>
        <begin position="206"/>
        <end position="217"/>
    </location>
</feature>
<feature type="compositionally biased region" description="Polar residues" evidence="1">
    <location>
        <begin position="412"/>
        <end position="432"/>
    </location>
</feature>
<feature type="compositionally biased region" description="Low complexity" evidence="1">
    <location>
        <begin position="511"/>
        <end position="521"/>
    </location>
</feature>
<dbReference type="Proteomes" id="UP000243797">
    <property type="component" value="Unassembled WGS sequence"/>
</dbReference>
<protein>
    <submittedName>
        <fullName evidence="2">Uncharacterized protein</fullName>
    </submittedName>
</protein>
<reference evidence="2 3" key="1">
    <citation type="submission" date="2017-06" db="EMBL/GenBank/DDBJ databases">
        <title>Draft genome sequence of a variant of Elsinoe murrayae.</title>
        <authorList>
            <person name="Cheng Q."/>
        </authorList>
    </citation>
    <scope>NUCLEOTIDE SEQUENCE [LARGE SCALE GENOMIC DNA]</scope>
    <source>
        <strain evidence="2 3">CQ-2017a</strain>
    </source>
</reference>
<feature type="compositionally biased region" description="Basic and acidic residues" evidence="1">
    <location>
        <begin position="389"/>
        <end position="399"/>
    </location>
</feature>
<dbReference type="InParanoid" id="A0A2K1QIU1"/>
<dbReference type="AlphaFoldDB" id="A0A2K1QIU1"/>
<dbReference type="OrthoDB" id="3906985at2759"/>